<dbReference type="Proteomes" id="UP001158050">
    <property type="component" value="Unassembled WGS sequence"/>
</dbReference>
<gene>
    <name evidence="1" type="ORF">SAMN05421679_103271</name>
</gene>
<reference evidence="1 2" key="1">
    <citation type="submission" date="2017-05" db="EMBL/GenBank/DDBJ databases">
        <authorList>
            <person name="Varghese N."/>
            <person name="Submissions S."/>
        </authorList>
    </citation>
    <scope>NUCLEOTIDE SEQUENCE [LARGE SCALE GENOMIC DNA]</scope>
    <source>
        <strain evidence="1 2">DSM 18015</strain>
    </source>
</reference>
<comment type="caution">
    <text evidence="1">The sequence shown here is derived from an EMBL/GenBank/DDBJ whole genome shotgun (WGS) entry which is preliminary data.</text>
</comment>
<evidence type="ECO:0000313" key="1">
    <source>
        <dbReference type="EMBL" id="SMP91766.1"/>
    </source>
</evidence>
<sequence length="36" mass="4149">MLLGKKQSIYNVTNQKIEKFSLTCNIASINHKKLNK</sequence>
<protein>
    <submittedName>
        <fullName evidence="1">Uncharacterized protein</fullName>
    </submittedName>
</protein>
<proteinExistence type="predicted"/>
<name>A0ABY1R0V9_9FLAO</name>
<keyword evidence="2" id="KW-1185">Reference proteome</keyword>
<accession>A0ABY1R0V9</accession>
<dbReference type="EMBL" id="FXUO01000003">
    <property type="protein sequence ID" value="SMP91766.1"/>
    <property type="molecule type" value="Genomic_DNA"/>
</dbReference>
<evidence type="ECO:0000313" key="2">
    <source>
        <dbReference type="Proteomes" id="UP001158050"/>
    </source>
</evidence>
<organism evidence="1 2">
    <name type="scientific">Epilithonimonas pallida</name>
    <dbReference type="NCBI Taxonomy" id="373671"/>
    <lineage>
        <taxon>Bacteria</taxon>
        <taxon>Pseudomonadati</taxon>
        <taxon>Bacteroidota</taxon>
        <taxon>Flavobacteriia</taxon>
        <taxon>Flavobacteriales</taxon>
        <taxon>Weeksellaceae</taxon>
        <taxon>Chryseobacterium group</taxon>
        <taxon>Epilithonimonas</taxon>
    </lineage>
</organism>